<organism evidence="2">
    <name type="scientific">Oryza nivara</name>
    <name type="common">Indian wild rice</name>
    <name type="synonym">Oryza sativa f. spontanea</name>
    <dbReference type="NCBI Taxonomy" id="4536"/>
    <lineage>
        <taxon>Eukaryota</taxon>
        <taxon>Viridiplantae</taxon>
        <taxon>Streptophyta</taxon>
        <taxon>Embryophyta</taxon>
        <taxon>Tracheophyta</taxon>
        <taxon>Spermatophyta</taxon>
        <taxon>Magnoliopsida</taxon>
        <taxon>Liliopsida</taxon>
        <taxon>Poales</taxon>
        <taxon>Poaceae</taxon>
        <taxon>BOP clade</taxon>
        <taxon>Oryzoideae</taxon>
        <taxon>Oryzeae</taxon>
        <taxon>Oryzinae</taxon>
        <taxon>Oryza</taxon>
    </lineage>
</organism>
<evidence type="ECO:0000256" key="1">
    <source>
        <dbReference type="SAM" id="MobiDB-lite"/>
    </source>
</evidence>
<dbReference type="Gramene" id="ONIVA12G04420.1">
    <property type="protein sequence ID" value="ONIVA12G04420.1"/>
    <property type="gene ID" value="ONIVA12G04420"/>
</dbReference>
<dbReference type="Proteomes" id="UP000006591">
    <property type="component" value="Chromosome 12"/>
</dbReference>
<reference evidence="2" key="2">
    <citation type="submission" date="2018-04" db="EMBL/GenBank/DDBJ databases">
        <title>OnivRS2 (Oryza nivara Reference Sequence Version 2).</title>
        <authorList>
            <person name="Zhang J."/>
            <person name="Kudrna D."/>
            <person name="Lee S."/>
            <person name="Talag J."/>
            <person name="Rajasekar S."/>
            <person name="Welchert J."/>
            <person name="Hsing Y.-I."/>
            <person name="Wing R.A."/>
        </authorList>
    </citation>
    <scope>NUCLEOTIDE SEQUENCE [LARGE SCALE GENOMIC DNA]</scope>
    <source>
        <strain evidence="2">SL10</strain>
    </source>
</reference>
<feature type="region of interest" description="Disordered" evidence="1">
    <location>
        <begin position="30"/>
        <end position="50"/>
    </location>
</feature>
<dbReference type="AlphaFoldDB" id="A0A0E0J7H6"/>
<keyword evidence="3" id="KW-1185">Reference proteome</keyword>
<protein>
    <submittedName>
        <fullName evidence="2">Uncharacterized protein</fullName>
    </submittedName>
</protein>
<evidence type="ECO:0000313" key="2">
    <source>
        <dbReference type="EnsemblPlants" id="ONIVA12G04420.1"/>
    </source>
</evidence>
<feature type="compositionally biased region" description="Low complexity" evidence="1">
    <location>
        <begin position="35"/>
        <end position="50"/>
    </location>
</feature>
<accession>A0A0E0J7H6</accession>
<proteinExistence type="predicted"/>
<name>A0A0E0J7H6_ORYNI</name>
<evidence type="ECO:0000313" key="3">
    <source>
        <dbReference type="Proteomes" id="UP000006591"/>
    </source>
</evidence>
<dbReference type="EnsemblPlants" id="ONIVA12G04420.1">
    <property type="protein sequence ID" value="ONIVA12G04420.1"/>
    <property type="gene ID" value="ONIVA12G04420"/>
</dbReference>
<reference evidence="2" key="1">
    <citation type="submission" date="2015-04" db="UniProtKB">
        <authorList>
            <consortium name="EnsemblPlants"/>
        </authorList>
    </citation>
    <scope>IDENTIFICATION</scope>
    <source>
        <strain evidence="2">SL10</strain>
    </source>
</reference>
<sequence length="112" mass="12220">MLLAAAAAAWRVEALSVKATDTECIDESVPYEGDTVSGTSSSSCTTSTGVPTIPASTSRNVTIYVMRYALTRYKEKKKRRKYLHGNKLTGVILPELGNMSVNVRGVTPRLYF</sequence>
<dbReference type="HOGENOM" id="CLU_2149927_0_0_1"/>